<protein>
    <submittedName>
        <fullName evidence="2">Uncharacterized protein</fullName>
    </submittedName>
</protein>
<evidence type="ECO:0000313" key="2">
    <source>
        <dbReference type="EMBL" id="CDM08160.1"/>
    </source>
</evidence>
<geneLocation type="plasmid" evidence="2">
    <name>pEA29</name>
</geneLocation>
<keyword evidence="2" id="KW-0614">Plasmid</keyword>
<dbReference type="EMBL" id="HG813239">
    <property type="protein sequence ID" value="CDM08160.1"/>
    <property type="molecule type" value="Genomic_DNA"/>
</dbReference>
<accession>A0A0P0ZH18</accession>
<organism evidence="2">
    <name type="scientific">Erwinia amylovora</name>
    <name type="common">Fire blight bacteria</name>
    <dbReference type="NCBI Taxonomy" id="552"/>
    <lineage>
        <taxon>Bacteria</taxon>
        <taxon>Pseudomonadati</taxon>
        <taxon>Pseudomonadota</taxon>
        <taxon>Gammaproteobacteria</taxon>
        <taxon>Enterobacterales</taxon>
        <taxon>Erwiniaceae</taxon>
        <taxon>Erwinia</taxon>
    </lineage>
</organism>
<feature type="region of interest" description="Disordered" evidence="1">
    <location>
        <begin position="29"/>
        <end position="49"/>
    </location>
</feature>
<dbReference type="AlphaFoldDB" id="A0A0P0ZH18"/>
<proteinExistence type="predicted"/>
<evidence type="ECO:0000256" key="1">
    <source>
        <dbReference type="SAM" id="MobiDB-lite"/>
    </source>
</evidence>
<name>A0A0P0ZH18_ERWAM</name>
<gene>
    <name evidence="2" type="ORF">EAMY692_p20034</name>
</gene>
<sequence length="83" mass="9391">MCSPVSLVYQRYRCGPQCRQGHRGSVKILAHQPDSDRPEEELPPSYREWPVSFGSKGDVTLYRMEDDAVAPLAIRQQRENGGS</sequence>
<reference evidence="2" key="1">
    <citation type="submission" date="2013-11" db="EMBL/GenBank/DDBJ databases">
        <title>The novel cryptic plasmid pEA68 of Erwinia amylovora strain 692 and definition of a novel family of plasmids.</title>
        <authorList>
            <person name="Ismail E."/>
            <person name="Blom J."/>
            <person name="Bultreys A."/>
            <person name="Ivanovic M."/>
            <person name="Obradovic A."/>
            <person name="Van Doorn J."/>
            <person name="Bergsma-Vlami M."/>
            <person name="Maes M."/>
            <person name="Willems A."/>
            <person name="Stockwell V."/>
            <person name="Smits T.H.M."/>
            <person name="Pulawska J."/>
        </authorList>
    </citation>
    <scope>NUCLEOTIDE SEQUENCE [LARGE SCALE GENOMIC DNA]</scope>
    <source>
        <strain evidence="2">692</strain>
        <plasmid evidence="2">pEA29</plasmid>
    </source>
</reference>